<reference evidence="7 8" key="1">
    <citation type="submission" date="2018-03" db="EMBL/GenBank/DDBJ databases">
        <title>Ahniella affigens gen. nov., sp. nov., a gammaproteobacterium isolated from sandy soil near a stream.</title>
        <authorList>
            <person name="Ko Y."/>
            <person name="Kim J.-H."/>
        </authorList>
    </citation>
    <scope>NUCLEOTIDE SEQUENCE [LARGE SCALE GENOMIC DNA]</scope>
    <source>
        <strain evidence="7 8">D13</strain>
    </source>
</reference>
<organism evidence="7 8">
    <name type="scientific">Ahniella affigens</name>
    <dbReference type="NCBI Taxonomy" id="2021234"/>
    <lineage>
        <taxon>Bacteria</taxon>
        <taxon>Pseudomonadati</taxon>
        <taxon>Pseudomonadota</taxon>
        <taxon>Gammaproteobacteria</taxon>
        <taxon>Lysobacterales</taxon>
        <taxon>Rhodanobacteraceae</taxon>
        <taxon>Ahniella</taxon>
    </lineage>
</organism>
<keyword evidence="1 5" id="KW-0732">Signal</keyword>
<feature type="domain" description="Calx-beta" evidence="6">
    <location>
        <begin position="1341"/>
        <end position="1430"/>
    </location>
</feature>
<dbReference type="InterPro" id="IPR011050">
    <property type="entry name" value="Pectin_lyase_fold/virulence"/>
</dbReference>
<dbReference type="GO" id="GO:0016020">
    <property type="term" value="C:membrane"/>
    <property type="evidence" value="ECO:0007669"/>
    <property type="project" value="InterPro"/>
</dbReference>
<dbReference type="KEGG" id="xba:C7S18_14995"/>
<dbReference type="InterPro" id="IPR038081">
    <property type="entry name" value="CalX-like_sf"/>
</dbReference>
<dbReference type="InterPro" id="IPR047589">
    <property type="entry name" value="DUF11_rpt"/>
</dbReference>
<dbReference type="SUPFAM" id="SSF51126">
    <property type="entry name" value="Pectin lyase-like"/>
    <property type="match status" value="1"/>
</dbReference>
<sequence length="2005" mass="197321">MPYRSPHAGSRQPMNNIANTAHRIGLALLLACSGSLVAAASGAQTKQVLATATVQFATASTATAEAASLQNLLSVTTGDGQPTTAPFTVTLSVTGGTASASDYANTGTVTIPAGTANGSTLSISSAFGVIDDSAMEANETVQLSLSAPTGIGGLGLQTTHVHTINNDETATLDGSVSGVAEGVGTAFAPFTLLITGTTASAGSMGIAGSFDAYTVELVGSTAATSGLDFGAISNGALTIPIPVGSTHGQVFQVPVSIVDDALVEEGEFFDVQLDHGVNIDTIAPGHIQHTLRINASDPATITWVSASSTAAETIATHPVNAVLTINSSPSGGSLENAVTVAISASNGTATGADYSLSSTSITFPAGSVSGATQTVNAAIVADGLGEGDQTFSLAFGAVTSAGTNTTAAGTHTVTITEATTVQFAAFSSSGAEASSLGNIVVVNTADGSPTSAAFTVTVSVTGGTATAADYALSGTLTVPAGTASGAALSIASAFSISDDSVLEDNETVQLTLSAPTGGVRLGARTSYIRTIVDDETATITGSTPGFVENVGTANVPFTLQVTGTTASAGSMGIAGSFDAYTVQLVGANAATSNVDYTAISNGALTIAIPIGTTSGQSLTVPVAIINDDLVEEAEFFDVVLDHGVNVSTGAAGSIQSTVRISASDTATVTWSNATSIAPETTTPHAVTAVLTINSTPSGGSLENAVTIAISASNGTATAADFSLSTTSITFPAGSVSGATRTVNTAIVSDGLGEGDQTFSLAFGAVTSAGTNTTATGTHTVTITENNRLQFLQQPTSALTNTPITPAPTVRILDSAGNLTSTTAAVTLAIANNPAGGTLSGITTVNAVAGIATFSGLSINNAGTGYTLSASSSGLTGATSTAFNISCPATVVSIGNDSGAGSLRQIIADACANSTITFAPGVTTVNLSSAQVSINKNLTLDGGAGVTLTRVAGSPNFRILDITSGTIVLLDNLNISNGSVAGFGGGIQNAGDLTVQDAVISGNASTGSFGGGGIANNGGTLVISNSTLSGNSAAGIGGALAMPNGGSAILTRSTLSGNSAQTGGAILARSQGAATSLNVSNCTISNNTASSAGPGIHIQAESGGNATLTLLNSTVAAHAGAGSPVLTQVVSGTASSSLRNNIYADNAGTNVASSGGGTNNSLGNNLSDDASGGGGPGDLINTSALLAPLGSYAGSTLTHALLPGSPAIDAGSNTGAPSMDQRGVARPQFGTVDIGAYESRGFGLSLSSGNNQTAGPGQAFANPLVLSVAALSVGEPVNGGEVSFSAPVSGASASFSPVNAVISGNSASSQATANASIGSYSVSASARGASTPVNFSLNNAGANVTIDDVSMTEGDAGSSNAVFTVTRSNATTAFTVPYSVSAGTAVAGSDYTSVSGSLVFAAGGALTQIISVPVLSDTTVEGSESATVNIGPISNSVGTTTIIDGSGALTISDNDHATVSFSPLTVAQSEASSPMNFVVTLSNPVQSGVSLSANTLIGTASNADFIAVFAAPISFAANSTSSQTVSVTIQDDALDELDETFSVVLSGLSAVGNVSLGNDTATGTILDDDPEASVTTILSHTPTATVVGESYAVQVQVSGTTSAPSGSVSVSDGSATCGPVVLVATTATTSAATCNLVSTNIGTKTMVASYVPDNALHTSSSSPGVTHVVTAATTAVTVHGPARSRIGQATSFAVELTVVAPGAGTPVGTITLSSGADSCSVILPTATPECALTFATLGPRTISAQFASSDGNFLAATSQGSANVETMVYALSDLAVSKTDAVTTYVAGDALTYTIIVDNIGPDAAAQVRLVDLVPGELGSVTWTCTSSGGVSCPLSAGNGNLDLALAVFPVGAQVIATVAGTVIGSPSEISNTAMLGLPADATIDDPQVSNNAATDIDRLAYLFQDSFEGGAQLLGKQALPLPTDALRALLDPVARMVFEIEDNQGPAARVYARKVNDLVQYRLARRDALGTWEWSDWLSDDDEPILTWTVQSEGDETRLQSVDLR</sequence>
<feature type="domain" description="Calx-beta" evidence="6">
    <location>
        <begin position="1446"/>
        <end position="1545"/>
    </location>
</feature>
<keyword evidence="2" id="KW-0677">Repeat</keyword>
<dbReference type="NCBIfam" id="NF041518">
    <property type="entry name" value="choice_anch_Q"/>
    <property type="match status" value="1"/>
</dbReference>
<accession>A0A2P1PU94</accession>
<dbReference type="GO" id="GO:0004930">
    <property type="term" value="F:G protein-coupled receptor activity"/>
    <property type="evidence" value="ECO:0007669"/>
    <property type="project" value="InterPro"/>
</dbReference>
<evidence type="ECO:0000259" key="6">
    <source>
        <dbReference type="SMART" id="SM00237"/>
    </source>
</evidence>
<evidence type="ECO:0000256" key="5">
    <source>
        <dbReference type="SAM" id="SignalP"/>
    </source>
</evidence>
<dbReference type="InterPro" id="IPR059226">
    <property type="entry name" value="Choice_anch_Q_dom"/>
</dbReference>
<evidence type="ECO:0000256" key="3">
    <source>
        <dbReference type="ARBA" id="ARBA00022837"/>
    </source>
</evidence>
<feature type="chain" id="PRO_5015114207" description="Calx-beta domain-containing protein" evidence="5">
    <location>
        <begin position="39"/>
        <end position="2005"/>
    </location>
</feature>
<dbReference type="PANTHER" id="PTHR46682">
    <property type="entry name" value="ADHESION G-PROTEIN COUPLED RECEPTOR V1"/>
    <property type="match status" value="1"/>
</dbReference>
<dbReference type="InterPro" id="IPR026919">
    <property type="entry name" value="ADGRV1"/>
</dbReference>
<dbReference type="OrthoDB" id="5959932at2"/>
<gene>
    <name evidence="7" type="ORF">C7S18_14995</name>
</gene>
<proteinExistence type="predicted"/>
<feature type="domain" description="Calx-beta" evidence="6">
    <location>
        <begin position="411"/>
        <end position="513"/>
    </location>
</feature>
<dbReference type="NCBIfam" id="TIGR01451">
    <property type="entry name" value="B_ant_repeat"/>
    <property type="match status" value="1"/>
</dbReference>
<dbReference type="Pfam" id="PF03160">
    <property type="entry name" value="Calx-beta"/>
    <property type="match status" value="5"/>
</dbReference>
<feature type="signal peptide" evidence="5">
    <location>
        <begin position="1"/>
        <end position="38"/>
    </location>
</feature>
<evidence type="ECO:0000313" key="8">
    <source>
        <dbReference type="Proteomes" id="UP000241074"/>
    </source>
</evidence>
<evidence type="ECO:0000313" key="7">
    <source>
        <dbReference type="EMBL" id="AVP98414.1"/>
    </source>
</evidence>
<dbReference type="Gene3D" id="2.60.40.2030">
    <property type="match status" value="7"/>
</dbReference>
<dbReference type="InterPro" id="IPR003644">
    <property type="entry name" value="Calx_beta"/>
</dbReference>
<dbReference type="Pfam" id="PF01345">
    <property type="entry name" value="DUF11"/>
    <property type="match status" value="1"/>
</dbReference>
<dbReference type="Proteomes" id="UP000241074">
    <property type="component" value="Chromosome"/>
</dbReference>
<keyword evidence="8" id="KW-1185">Reference proteome</keyword>
<feature type="region of interest" description="Disordered" evidence="4">
    <location>
        <begin position="1153"/>
        <end position="1173"/>
    </location>
</feature>
<evidence type="ECO:0000256" key="4">
    <source>
        <dbReference type="SAM" id="MobiDB-lite"/>
    </source>
</evidence>
<feature type="domain" description="Calx-beta" evidence="6">
    <location>
        <begin position="42"/>
        <end position="146"/>
    </location>
</feature>
<evidence type="ECO:0000256" key="1">
    <source>
        <dbReference type="ARBA" id="ARBA00022729"/>
    </source>
</evidence>
<dbReference type="PANTHER" id="PTHR46682:SF1">
    <property type="entry name" value="ADHESION G-PROTEIN COUPLED RECEPTOR V1"/>
    <property type="match status" value="1"/>
</dbReference>
<dbReference type="EMBL" id="CP027860">
    <property type="protein sequence ID" value="AVP98414.1"/>
    <property type="molecule type" value="Genomic_DNA"/>
</dbReference>
<dbReference type="InterPro" id="IPR001434">
    <property type="entry name" value="OmcB-like_DUF11"/>
</dbReference>
<evidence type="ECO:0000256" key="2">
    <source>
        <dbReference type="ARBA" id="ARBA00022737"/>
    </source>
</evidence>
<dbReference type="SMART" id="SM00237">
    <property type="entry name" value="Calx_beta"/>
    <property type="match status" value="4"/>
</dbReference>
<reference evidence="7 8" key="2">
    <citation type="submission" date="2018-03" db="EMBL/GenBank/DDBJ databases">
        <authorList>
            <person name="Keele B.F."/>
        </authorList>
    </citation>
    <scope>NUCLEOTIDE SEQUENCE [LARGE SCALE GENOMIC DNA]</scope>
    <source>
        <strain evidence="7 8">D13</strain>
    </source>
</reference>
<keyword evidence="3" id="KW-0106">Calcium</keyword>
<dbReference type="SUPFAM" id="SSF141072">
    <property type="entry name" value="CalX-like"/>
    <property type="match status" value="8"/>
</dbReference>
<protein>
    <recommendedName>
        <fullName evidence="6">Calx-beta domain-containing protein</fullName>
    </recommendedName>
</protein>
<name>A0A2P1PU94_9GAMM</name>